<feature type="compositionally biased region" description="Polar residues" evidence="1">
    <location>
        <begin position="1"/>
        <end position="11"/>
    </location>
</feature>
<reference evidence="2" key="1">
    <citation type="submission" date="2020-03" db="EMBL/GenBank/DDBJ databases">
        <title>The deep terrestrial virosphere.</title>
        <authorList>
            <person name="Holmfeldt K."/>
            <person name="Nilsson E."/>
            <person name="Simone D."/>
            <person name="Lopez-Fernandez M."/>
            <person name="Wu X."/>
            <person name="de Brujin I."/>
            <person name="Lundin D."/>
            <person name="Andersson A."/>
            <person name="Bertilsson S."/>
            <person name="Dopson M."/>
        </authorList>
    </citation>
    <scope>NUCLEOTIDE SEQUENCE</scope>
    <source>
        <strain evidence="2">MM171A00102</strain>
        <strain evidence="3">MM171B00096</strain>
    </source>
</reference>
<gene>
    <name evidence="2" type="ORF">MM171A00102_0075</name>
    <name evidence="3" type="ORF">MM171B00096_0022</name>
</gene>
<protein>
    <submittedName>
        <fullName evidence="2">Uncharacterized protein</fullName>
    </submittedName>
</protein>
<proteinExistence type="predicted"/>
<dbReference type="EMBL" id="MT143896">
    <property type="protein sequence ID" value="QJH92460.1"/>
    <property type="molecule type" value="Genomic_DNA"/>
</dbReference>
<name>A0A6M3M8B0_9ZZZZ</name>
<dbReference type="EMBL" id="MT143709">
    <property type="protein sequence ID" value="QJB01516.1"/>
    <property type="molecule type" value="Genomic_DNA"/>
</dbReference>
<sequence>MVALSNKTPTAQLRREVEARTGTCQNMKEFGFRGAGFTLKGEPTRFETAPKGRFDVENWIIQRTKTKRWRIAKVEPTGVRWPLEKKVDSPLFPGPIAAAIWLQVEIANGSVRFTTS</sequence>
<evidence type="ECO:0000313" key="2">
    <source>
        <dbReference type="EMBL" id="QJB01516.1"/>
    </source>
</evidence>
<accession>A0A6M3M8B0</accession>
<feature type="region of interest" description="Disordered" evidence="1">
    <location>
        <begin position="1"/>
        <end position="20"/>
    </location>
</feature>
<organism evidence="2">
    <name type="scientific">viral metagenome</name>
    <dbReference type="NCBI Taxonomy" id="1070528"/>
    <lineage>
        <taxon>unclassified sequences</taxon>
        <taxon>metagenomes</taxon>
        <taxon>organismal metagenomes</taxon>
    </lineage>
</organism>
<evidence type="ECO:0000256" key="1">
    <source>
        <dbReference type="SAM" id="MobiDB-lite"/>
    </source>
</evidence>
<dbReference type="AlphaFoldDB" id="A0A6M3M8B0"/>
<evidence type="ECO:0000313" key="3">
    <source>
        <dbReference type="EMBL" id="QJH92460.1"/>
    </source>
</evidence>